<feature type="signal peptide" evidence="1">
    <location>
        <begin position="1"/>
        <end position="21"/>
    </location>
</feature>
<feature type="chain" id="PRO_5045056085" description="Type IX secretion system protein PorV domain-containing protein" evidence="1">
    <location>
        <begin position="22"/>
        <end position="387"/>
    </location>
</feature>
<keyword evidence="1" id="KW-0732">Signal</keyword>
<accession>A0ABU1K9H6</accession>
<proteinExistence type="predicted"/>
<protein>
    <recommendedName>
        <fullName evidence="2">Type IX secretion system protein PorV domain-containing protein</fullName>
    </recommendedName>
</protein>
<dbReference type="InterPro" id="IPR047799">
    <property type="entry name" value="T9SS_OM_PorV"/>
</dbReference>
<dbReference type="Pfam" id="PF19572">
    <property type="entry name" value="PorV"/>
    <property type="match status" value="1"/>
</dbReference>
<keyword evidence="4" id="KW-1185">Reference proteome</keyword>
<evidence type="ECO:0000313" key="4">
    <source>
        <dbReference type="Proteomes" id="UP001257659"/>
    </source>
</evidence>
<dbReference type="RefSeq" id="WP_309729908.1">
    <property type="nucleotide sequence ID" value="NZ_JAVDQA010000009.1"/>
</dbReference>
<dbReference type="NCBIfam" id="NF033709">
    <property type="entry name" value="PorV_fam"/>
    <property type="match status" value="1"/>
</dbReference>
<organism evidence="3 4">
    <name type="scientific">Mesonia maritima</name>
    <dbReference type="NCBI Taxonomy" id="1793873"/>
    <lineage>
        <taxon>Bacteria</taxon>
        <taxon>Pseudomonadati</taxon>
        <taxon>Bacteroidota</taxon>
        <taxon>Flavobacteriia</taxon>
        <taxon>Flavobacteriales</taxon>
        <taxon>Flavobacteriaceae</taxon>
        <taxon>Mesonia</taxon>
    </lineage>
</organism>
<feature type="domain" description="Type IX secretion system protein PorV" evidence="2">
    <location>
        <begin position="27"/>
        <end position="265"/>
    </location>
</feature>
<comment type="caution">
    <text evidence="3">The sequence shown here is derived from an EMBL/GenBank/DDBJ whole genome shotgun (WGS) entry which is preliminary data.</text>
</comment>
<sequence>MKKITFLLVGFSILLSSQAKAQDEITESDRVPTTAVPFLLISGDARASGMADMGVATSADTYSQQWNPAKYAFVEDQQGVGISYVPYLRELVNDINVGQVNYYNRINERSAFAASLRYFNLGEIESRQTAEQEALILKPNQVSFDLTYALRLGEQISMAVTGRYIRSDLRLQTSNADASAANSFGVDISAFYQSEEIAYDNFNGRWRGGINISNIGPKIKYDDAGQESFIPTNFKAGAGFDFILDASNTIGTYAEFNKLLVPTPSDSNNDGVINREDDYYNESSFGAMLSSWSDAPNGFSEELKEITWALGAEYWYEDSFAFRLGYFNESDVKGFRKFLTLGAGFKYSITRIDVSYLFSTAKSVTNPLEGSLRFSLSFNFGEKYREY</sequence>
<dbReference type="Proteomes" id="UP001257659">
    <property type="component" value="Unassembled WGS sequence"/>
</dbReference>
<evidence type="ECO:0000259" key="2">
    <source>
        <dbReference type="Pfam" id="PF19572"/>
    </source>
</evidence>
<dbReference type="NCBIfam" id="NF033710">
    <property type="entry name" value="T9SS_OM_PorV"/>
    <property type="match status" value="1"/>
</dbReference>
<dbReference type="Gene3D" id="2.40.160.60">
    <property type="entry name" value="Outer membrane protein transport protein (OMPP1/FadL/TodX)"/>
    <property type="match status" value="1"/>
</dbReference>
<reference evidence="3 4" key="1">
    <citation type="submission" date="2023-07" db="EMBL/GenBank/DDBJ databases">
        <title>Genomic Encyclopedia of Type Strains, Phase IV (KMG-IV): sequencing the most valuable type-strain genomes for metagenomic binning, comparative biology and taxonomic classification.</title>
        <authorList>
            <person name="Goeker M."/>
        </authorList>
    </citation>
    <scope>NUCLEOTIDE SEQUENCE [LARGE SCALE GENOMIC DNA]</scope>
    <source>
        <strain evidence="3 4">DSM 102814</strain>
    </source>
</reference>
<gene>
    <name evidence="3" type="ORF">GGR31_002616</name>
</gene>
<evidence type="ECO:0000256" key="1">
    <source>
        <dbReference type="SAM" id="SignalP"/>
    </source>
</evidence>
<name>A0ABU1K9H6_9FLAO</name>
<evidence type="ECO:0000313" key="3">
    <source>
        <dbReference type="EMBL" id="MDR6301941.1"/>
    </source>
</evidence>
<dbReference type="EMBL" id="JAVDQA010000009">
    <property type="protein sequence ID" value="MDR6301941.1"/>
    <property type="molecule type" value="Genomic_DNA"/>
</dbReference>
<dbReference type="InterPro" id="IPR045741">
    <property type="entry name" value="PorV"/>
</dbReference>